<gene>
    <name evidence="1" type="ORF">Ato02nite_092910</name>
</gene>
<reference evidence="1 2" key="1">
    <citation type="submission" date="2021-03" db="EMBL/GenBank/DDBJ databases">
        <title>Whole genome shotgun sequence of Actinoplanes toevensis NBRC 105298.</title>
        <authorList>
            <person name="Komaki H."/>
            <person name="Tamura T."/>
        </authorList>
    </citation>
    <scope>NUCLEOTIDE SEQUENCE [LARGE SCALE GENOMIC DNA]</scope>
    <source>
        <strain evidence="1 2">NBRC 105298</strain>
    </source>
</reference>
<proteinExistence type="predicted"/>
<protein>
    <submittedName>
        <fullName evidence="1">Uncharacterized protein</fullName>
    </submittedName>
</protein>
<comment type="caution">
    <text evidence="1">The sequence shown here is derived from an EMBL/GenBank/DDBJ whole genome shotgun (WGS) entry which is preliminary data.</text>
</comment>
<dbReference type="Proteomes" id="UP000677082">
    <property type="component" value="Unassembled WGS sequence"/>
</dbReference>
<evidence type="ECO:0000313" key="1">
    <source>
        <dbReference type="EMBL" id="GIM97498.1"/>
    </source>
</evidence>
<keyword evidence="2" id="KW-1185">Reference proteome</keyword>
<dbReference type="EMBL" id="BOQN01000146">
    <property type="protein sequence ID" value="GIM97498.1"/>
    <property type="molecule type" value="Genomic_DNA"/>
</dbReference>
<accession>A0A920BQS4</accession>
<dbReference type="AlphaFoldDB" id="A0A920BQS4"/>
<name>A0A920BQS4_9ACTN</name>
<sequence length="129" mass="14078">MINVGAFVPGLFLGSGLFLASPDAAVRRGHDLAGDVYTADRRYELRVFHWDFGPGQDEWQVLVERRGPLRFVAVDAGCVSATVTSYRSVDAFEPGHARLTTDTGVIDIRFDAQTMHVTDPIPGELCPGD</sequence>
<organism evidence="1 2">
    <name type="scientific">Paractinoplanes toevensis</name>
    <dbReference type="NCBI Taxonomy" id="571911"/>
    <lineage>
        <taxon>Bacteria</taxon>
        <taxon>Bacillati</taxon>
        <taxon>Actinomycetota</taxon>
        <taxon>Actinomycetes</taxon>
        <taxon>Micromonosporales</taxon>
        <taxon>Micromonosporaceae</taxon>
        <taxon>Paractinoplanes</taxon>
    </lineage>
</organism>
<evidence type="ECO:0000313" key="2">
    <source>
        <dbReference type="Proteomes" id="UP000677082"/>
    </source>
</evidence>